<feature type="transmembrane region" description="Helical" evidence="2">
    <location>
        <begin position="31"/>
        <end position="49"/>
    </location>
</feature>
<keyword evidence="2" id="KW-0472">Membrane</keyword>
<proteinExistence type="predicted"/>
<reference evidence="3 4" key="1">
    <citation type="journal article" date="2015" name="Genome Biol. Evol.">
        <title>The genome of winter moth (Operophtera brumata) provides a genomic perspective on sexual dimorphism and phenology.</title>
        <authorList>
            <person name="Derks M.F."/>
            <person name="Smit S."/>
            <person name="Salis L."/>
            <person name="Schijlen E."/>
            <person name="Bossers A."/>
            <person name="Mateman C."/>
            <person name="Pijl A.S."/>
            <person name="de Ridder D."/>
            <person name="Groenen M.A."/>
            <person name="Visser M.E."/>
            <person name="Megens H.J."/>
        </authorList>
    </citation>
    <scope>NUCLEOTIDE SEQUENCE [LARGE SCALE GENOMIC DNA]</scope>
    <source>
        <strain evidence="3">WM2013NL</strain>
        <tissue evidence="3">Head and thorax</tissue>
    </source>
</reference>
<name>A0A0L7L2F7_OPEBR</name>
<feature type="compositionally biased region" description="Pro residues" evidence="1">
    <location>
        <begin position="95"/>
        <end position="104"/>
    </location>
</feature>
<keyword evidence="4" id="KW-1185">Reference proteome</keyword>
<dbReference type="AlphaFoldDB" id="A0A0L7L2F7"/>
<sequence>MIHKWWYRFVRKRTRPIPEDVAVLWKRRLSIAYGLLAWNAFGIVAYSAYKGKADWAHYYGIKTDDERTQKPGDWPVGKSFTKLAISPKRNGVPEDGPPVPPRPPKTFAMSKEAAQKELYQGPKIQEPIYTQENVSVSTAKMIMHSYYV</sequence>
<evidence type="ECO:0000313" key="3">
    <source>
        <dbReference type="EMBL" id="KOB69469.1"/>
    </source>
</evidence>
<keyword evidence="2" id="KW-0812">Transmembrane</keyword>
<comment type="caution">
    <text evidence="3">The sequence shown here is derived from an EMBL/GenBank/DDBJ whole genome shotgun (WGS) entry which is preliminary data.</text>
</comment>
<dbReference type="Proteomes" id="UP000037510">
    <property type="component" value="Unassembled WGS sequence"/>
</dbReference>
<dbReference type="STRING" id="104452.A0A0L7L2F7"/>
<evidence type="ECO:0000256" key="2">
    <source>
        <dbReference type="SAM" id="Phobius"/>
    </source>
</evidence>
<organism evidence="3 4">
    <name type="scientific">Operophtera brumata</name>
    <name type="common">Winter moth</name>
    <name type="synonym">Phalaena brumata</name>
    <dbReference type="NCBI Taxonomy" id="104452"/>
    <lineage>
        <taxon>Eukaryota</taxon>
        <taxon>Metazoa</taxon>
        <taxon>Ecdysozoa</taxon>
        <taxon>Arthropoda</taxon>
        <taxon>Hexapoda</taxon>
        <taxon>Insecta</taxon>
        <taxon>Pterygota</taxon>
        <taxon>Neoptera</taxon>
        <taxon>Endopterygota</taxon>
        <taxon>Lepidoptera</taxon>
        <taxon>Glossata</taxon>
        <taxon>Ditrysia</taxon>
        <taxon>Geometroidea</taxon>
        <taxon>Geometridae</taxon>
        <taxon>Larentiinae</taxon>
        <taxon>Operophtera</taxon>
    </lineage>
</organism>
<evidence type="ECO:0000313" key="4">
    <source>
        <dbReference type="Proteomes" id="UP000037510"/>
    </source>
</evidence>
<dbReference type="EMBL" id="JTDY01003495">
    <property type="protein sequence ID" value="KOB69469.1"/>
    <property type="molecule type" value="Genomic_DNA"/>
</dbReference>
<accession>A0A0L7L2F7</accession>
<keyword evidence="2" id="KW-1133">Transmembrane helix</keyword>
<gene>
    <name evidence="3" type="ORF">OBRU01_16820</name>
</gene>
<feature type="region of interest" description="Disordered" evidence="1">
    <location>
        <begin position="86"/>
        <end position="106"/>
    </location>
</feature>
<evidence type="ECO:0000256" key="1">
    <source>
        <dbReference type="SAM" id="MobiDB-lite"/>
    </source>
</evidence>
<protein>
    <submittedName>
        <fullName evidence="3">Uncharacterized protein</fullName>
    </submittedName>
</protein>